<dbReference type="Proteomes" id="UP001321520">
    <property type="component" value="Chromosome"/>
</dbReference>
<keyword evidence="3" id="KW-0520">NAD</keyword>
<evidence type="ECO:0000256" key="4">
    <source>
        <dbReference type="PIRNR" id="PIRNR036492"/>
    </source>
</evidence>
<gene>
    <name evidence="8" type="ORF">M8T91_14235</name>
</gene>
<feature type="active site" evidence="5">
    <location>
        <position position="208"/>
    </location>
</feature>
<dbReference type="Gene3D" id="3.40.605.10">
    <property type="entry name" value="Aldehyde Dehydrogenase, Chain A, domain 1"/>
    <property type="match status" value="1"/>
</dbReference>
<evidence type="ECO:0000256" key="6">
    <source>
        <dbReference type="RuleBase" id="RU003345"/>
    </source>
</evidence>
<evidence type="ECO:0000256" key="5">
    <source>
        <dbReference type="PROSITE-ProRule" id="PRU10007"/>
    </source>
</evidence>
<proteinExistence type="inferred from homology"/>
<sequence length="465" mass="51396">MTISSIFNAQKSNHGVLRARSSQQRIRQLQALRAKLIHRKRDICDAQNKELKTCDMDTEAQLMMLNIEIDFICKHLSRWMKPRRVKNSQATMGKKCYIQYEPKGSVLNISTWNAPIAINIMPIIGALAAGNSAIIKPSELAPHTATVTSEIISAIFPRNQCAVFEGGPEIAQELLNHPFNHIYYTGGHRVGRIVMKAAAENFSDITLEMGGKNPAIIDATAEVSNAALKLAWGRMANAGQVCIGPDYILVDQMVEQSFISAAKAALIRLYNPRGYGFKNCAEFPRLISDSHFERVKGLIDDAISKGAILEFGGEYDAEQRYISPTILSGVSDTMAIMQEEVFGPVMVVIGCENSEQMLSAIKRQHKPLALYIFSKNRSTINYFLHNTSAGSTVVNHNLIQSGTNPNLAFGGVNHSGTGRIGGFQSFLEFSNPRSIVESPLGWRDININFPPYSKIYKKLVAKMLS</sequence>
<comment type="similarity">
    <text evidence="1 4 6">Belongs to the aldehyde dehydrogenase family.</text>
</comment>
<dbReference type="PANTHER" id="PTHR43570">
    <property type="entry name" value="ALDEHYDE DEHYDROGENASE"/>
    <property type="match status" value="1"/>
</dbReference>
<dbReference type="RefSeq" id="WP_301414830.1">
    <property type="nucleotide sequence ID" value="NZ_CP098023.1"/>
</dbReference>
<evidence type="ECO:0000256" key="1">
    <source>
        <dbReference type="ARBA" id="ARBA00009986"/>
    </source>
</evidence>
<evidence type="ECO:0000256" key="2">
    <source>
        <dbReference type="ARBA" id="ARBA00023002"/>
    </source>
</evidence>
<accession>A0ABY9E7N1</accession>
<dbReference type="InterPro" id="IPR016162">
    <property type="entry name" value="Ald_DH_N"/>
</dbReference>
<dbReference type="EMBL" id="CP098023">
    <property type="protein sequence ID" value="WKD49044.1"/>
    <property type="molecule type" value="Genomic_DNA"/>
</dbReference>
<evidence type="ECO:0000259" key="7">
    <source>
        <dbReference type="Pfam" id="PF00171"/>
    </source>
</evidence>
<dbReference type="InterPro" id="IPR029510">
    <property type="entry name" value="Ald_DH_CS_GLU"/>
</dbReference>
<dbReference type="InterPro" id="IPR015590">
    <property type="entry name" value="Aldehyde_DH_dom"/>
</dbReference>
<organism evidence="8 9">
    <name type="scientific">Microbulbifer spongiae</name>
    <dbReference type="NCBI Taxonomy" id="2944933"/>
    <lineage>
        <taxon>Bacteria</taxon>
        <taxon>Pseudomonadati</taxon>
        <taxon>Pseudomonadota</taxon>
        <taxon>Gammaproteobacteria</taxon>
        <taxon>Cellvibrionales</taxon>
        <taxon>Microbulbiferaceae</taxon>
        <taxon>Microbulbifer</taxon>
    </lineage>
</organism>
<feature type="domain" description="Aldehyde dehydrogenase" evidence="7">
    <location>
        <begin position="9"/>
        <end position="434"/>
    </location>
</feature>
<keyword evidence="2 4" id="KW-0560">Oxidoreductase</keyword>
<dbReference type="PROSITE" id="PS00687">
    <property type="entry name" value="ALDEHYDE_DEHYDR_GLU"/>
    <property type="match status" value="1"/>
</dbReference>
<dbReference type="Pfam" id="PF00171">
    <property type="entry name" value="Aldedh"/>
    <property type="match status" value="1"/>
</dbReference>
<dbReference type="SUPFAM" id="SSF53720">
    <property type="entry name" value="ALDH-like"/>
    <property type="match status" value="1"/>
</dbReference>
<evidence type="ECO:0000313" key="8">
    <source>
        <dbReference type="EMBL" id="WKD49044.1"/>
    </source>
</evidence>
<dbReference type="PIRSF" id="PIRSF036492">
    <property type="entry name" value="ALDH"/>
    <property type="match status" value="1"/>
</dbReference>
<keyword evidence="9" id="KW-1185">Reference proteome</keyword>
<evidence type="ECO:0000256" key="3">
    <source>
        <dbReference type="ARBA" id="ARBA00023027"/>
    </source>
</evidence>
<dbReference type="InterPro" id="IPR012394">
    <property type="entry name" value="Aldehyde_DH_NAD(P)"/>
</dbReference>
<evidence type="ECO:0000313" key="9">
    <source>
        <dbReference type="Proteomes" id="UP001321520"/>
    </source>
</evidence>
<name>A0ABY9E7N1_9GAMM</name>
<reference evidence="8 9" key="1">
    <citation type="submission" date="2022-05" db="EMBL/GenBank/DDBJ databases">
        <title>Microbulbifer sp. nov., isolated from sponge.</title>
        <authorList>
            <person name="Gao L."/>
        </authorList>
    </citation>
    <scope>NUCLEOTIDE SEQUENCE [LARGE SCALE GENOMIC DNA]</scope>
    <source>
        <strain evidence="8 9">MI-G</strain>
    </source>
</reference>
<dbReference type="PANTHER" id="PTHR43570:SF20">
    <property type="entry name" value="ALDEHYDE DEHYDROGENASE ALDX-RELATED"/>
    <property type="match status" value="1"/>
</dbReference>
<protein>
    <recommendedName>
        <fullName evidence="4">Aldehyde dehydrogenase</fullName>
    </recommendedName>
</protein>
<dbReference type="InterPro" id="IPR016161">
    <property type="entry name" value="Ald_DH/histidinol_DH"/>
</dbReference>
<dbReference type="InterPro" id="IPR016163">
    <property type="entry name" value="Ald_DH_C"/>
</dbReference>
<dbReference type="Gene3D" id="3.40.309.10">
    <property type="entry name" value="Aldehyde Dehydrogenase, Chain A, domain 2"/>
    <property type="match status" value="1"/>
</dbReference>